<sequence precursor="true">MRYQKVLTAAVLSLCVFAGDRADAALLGVDVSSWQSSVNWNSMKNAGVQFGFARATMGTVDYDSQFASNMNNSRAAGIPIGPYHYGYPNTAMNPLSATVKQDAINEATDFVNRIKPYYDANPGWYLRPVLDVEELPSNAEVNTVAEQRAYLSAWVKDFNSVVKERLGVDVIIYCNSNYASNYFTADLASFDLWIARWTYNSNTPPSASQLGIWSNAGYDFWQYSDSGSLGGENPLDLNHFPGTLNDLQQYLVGGEPPLEGDYNGDGVVNAADYTKWRDTWTRTNTDLSADGNKNGVIDSGDRDVWAANYGAAAASAMGVPEPTALLLLGVGAATLGARRR</sequence>
<feature type="domain" description="Ice-binding protein C-terminal" evidence="5">
    <location>
        <begin position="319"/>
        <end position="340"/>
    </location>
</feature>
<dbReference type="EC" id="3.2.1.17" evidence="6"/>
<feature type="chain" id="PRO_5022040335" evidence="4">
    <location>
        <begin position="19"/>
        <end position="340"/>
    </location>
</feature>
<dbReference type="SUPFAM" id="SSF63446">
    <property type="entry name" value="Type I dockerin domain"/>
    <property type="match status" value="1"/>
</dbReference>
<keyword evidence="7" id="KW-1185">Reference proteome</keyword>
<dbReference type="Pfam" id="PF07589">
    <property type="entry name" value="PEP-CTERM"/>
    <property type="match status" value="1"/>
</dbReference>
<evidence type="ECO:0000259" key="5">
    <source>
        <dbReference type="Pfam" id="PF07589"/>
    </source>
</evidence>
<dbReference type="Gene3D" id="1.10.1330.10">
    <property type="entry name" value="Dockerin domain"/>
    <property type="match status" value="1"/>
</dbReference>
<dbReference type="InterPro" id="IPR013424">
    <property type="entry name" value="Ice-binding_C"/>
</dbReference>
<organism evidence="6 7">
    <name type="scientific">Botrimarina mediterranea</name>
    <dbReference type="NCBI Taxonomy" id="2528022"/>
    <lineage>
        <taxon>Bacteria</taxon>
        <taxon>Pseudomonadati</taxon>
        <taxon>Planctomycetota</taxon>
        <taxon>Planctomycetia</taxon>
        <taxon>Pirellulales</taxon>
        <taxon>Lacipirellulaceae</taxon>
        <taxon>Botrimarina</taxon>
    </lineage>
</organism>
<dbReference type="PROSITE" id="PS51904">
    <property type="entry name" value="GLYCOSYL_HYDROL_F25_2"/>
    <property type="match status" value="1"/>
</dbReference>
<dbReference type="KEGG" id="bmei:Spa11_45750"/>
<dbReference type="InterPro" id="IPR002053">
    <property type="entry name" value="Glyco_hydro_25"/>
</dbReference>
<accession>A0A518KEX4</accession>
<proteinExistence type="inferred from homology"/>
<protein>
    <submittedName>
        <fullName evidence="6">Lysozyme M1</fullName>
        <ecNumber evidence="6">3.2.1.17</ecNumber>
    </submittedName>
</protein>
<dbReference type="RefSeq" id="WP_145117112.1">
    <property type="nucleotide sequence ID" value="NZ_CP036349.1"/>
</dbReference>
<evidence type="ECO:0000313" key="7">
    <source>
        <dbReference type="Proteomes" id="UP000316426"/>
    </source>
</evidence>
<evidence type="ECO:0000256" key="2">
    <source>
        <dbReference type="ARBA" id="ARBA00022801"/>
    </source>
</evidence>
<dbReference type="Proteomes" id="UP000316426">
    <property type="component" value="Chromosome"/>
</dbReference>
<gene>
    <name evidence="6" type="primary">acm_2</name>
    <name evidence="6" type="ORF">Spa11_45750</name>
</gene>
<keyword evidence="3 6" id="KW-0326">Glycosidase</keyword>
<name>A0A518KEX4_9BACT</name>
<evidence type="ECO:0000313" key="6">
    <source>
        <dbReference type="EMBL" id="QDV76345.1"/>
    </source>
</evidence>
<reference evidence="6 7" key="1">
    <citation type="submission" date="2019-02" db="EMBL/GenBank/DDBJ databases">
        <title>Deep-cultivation of Planctomycetes and their phenomic and genomic characterization uncovers novel biology.</title>
        <authorList>
            <person name="Wiegand S."/>
            <person name="Jogler M."/>
            <person name="Boedeker C."/>
            <person name="Pinto D."/>
            <person name="Vollmers J."/>
            <person name="Rivas-Marin E."/>
            <person name="Kohn T."/>
            <person name="Peeters S.H."/>
            <person name="Heuer A."/>
            <person name="Rast P."/>
            <person name="Oberbeckmann S."/>
            <person name="Bunk B."/>
            <person name="Jeske O."/>
            <person name="Meyerdierks A."/>
            <person name="Storesund J.E."/>
            <person name="Kallscheuer N."/>
            <person name="Luecker S."/>
            <person name="Lage O.M."/>
            <person name="Pohl T."/>
            <person name="Merkel B.J."/>
            <person name="Hornburger P."/>
            <person name="Mueller R.-W."/>
            <person name="Bruemmer F."/>
            <person name="Labrenz M."/>
            <person name="Spormann A.M."/>
            <person name="Op den Camp H."/>
            <person name="Overmann J."/>
            <person name="Amann R."/>
            <person name="Jetten M.S.M."/>
            <person name="Mascher T."/>
            <person name="Medema M.H."/>
            <person name="Devos D.P."/>
            <person name="Kaster A.-K."/>
            <person name="Ovreas L."/>
            <person name="Rohde M."/>
            <person name="Galperin M.Y."/>
            <person name="Jogler C."/>
        </authorList>
    </citation>
    <scope>NUCLEOTIDE SEQUENCE [LARGE SCALE GENOMIC DNA]</scope>
    <source>
        <strain evidence="6 7">Spa11</strain>
    </source>
</reference>
<dbReference type="AlphaFoldDB" id="A0A518KEX4"/>
<keyword evidence="2 6" id="KW-0378">Hydrolase</keyword>
<dbReference type="PANTHER" id="PTHR34135">
    <property type="entry name" value="LYSOZYME"/>
    <property type="match status" value="1"/>
</dbReference>
<dbReference type="GO" id="GO:0016998">
    <property type="term" value="P:cell wall macromolecule catabolic process"/>
    <property type="evidence" value="ECO:0007669"/>
    <property type="project" value="InterPro"/>
</dbReference>
<dbReference type="GO" id="GO:0003796">
    <property type="term" value="F:lysozyme activity"/>
    <property type="evidence" value="ECO:0007669"/>
    <property type="project" value="UniProtKB-EC"/>
</dbReference>
<dbReference type="EMBL" id="CP036349">
    <property type="protein sequence ID" value="QDV76345.1"/>
    <property type="molecule type" value="Genomic_DNA"/>
</dbReference>
<dbReference type="NCBIfam" id="TIGR02595">
    <property type="entry name" value="PEP_CTERM"/>
    <property type="match status" value="1"/>
</dbReference>
<dbReference type="SMART" id="SM00641">
    <property type="entry name" value="Glyco_25"/>
    <property type="match status" value="1"/>
</dbReference>
<dbReference type="GO" id="GO:0009253">
    <property type="term" value="P:peptidoglycan catabolic process"/>
    <property type="evidence" value="ECO:0007669"/>
    <property type="project" value="InterPro"/>
</dbReference>
<dbReference type="PANTHER" id="PTHR34135:SF2">
    <property type="entry name" value="LYSOZYME"/>
    <property type="match status" value="1"/>
</dbReference>
<dbReference type="CDD" id="cd00599">
    <property type="entry name" value="GH25_muramidase"/>
    <property type="match status" value="1"/>
</dbReference>
<dbReference type="SUPFAM" id="SSF51445">
    <property type="entry name" value="(Trans)glycosidases"/>
    <property type="match status" value="1"/>
</dbReference>
<dbReference type="Gene3D" id="3.20.20.80">
    <property type="entry name" value="Glycosidases"/>
    <property type="match status" value="1"/>
</dbReference>
<comment type="similarity">
    <text evidence="1">Belongs to the glycosyl hydrolase 25 family.</text>
</comment>
<dbReference type="InterPro" id="IPR017853">
    <property type="entry name" value="GH"/>
</dbReference>
<dbReference type="GO" id="GO:0000272">
    <property type="term" value="P:polysaccharide catabolic process"/>
    <property type="evidence" value="ECO:0007669"/>
    <property type="project" value="InterPro"/>
</dbReference>
<evidence type="ECO:0000256" key="3">
    <source>
        <dbReference type="ARBA" id="ARBA00023295"/>
    </source>
</evidence>
<evidence type="ECO:0000256" key="1">
    <source>
        <dbReference type="ARBA" id="ARBA00010646"/>
    </source>
</evidence>
<dbReference type="InterPro" id="IPR036439">
    <property type="entry name" value="Dockerin_dom_sf"/>
</dbReference>
<evidence type="ECO:0000256" key="4">
    <source>
        <dbReference type="SAM" id="SignalP"/>
    </source>
</evidence>
<dbReference type="Pfam" id="PF01183">
    <property type="entry name" value="Glyco_hydro_25"/>
    <property type="match status" value="1"/>
</dbReference>
<dbReference type="InterPro" id="IPR018077">
    <property type="entry name" value="Glyco_hydro_fam25_subgr"/>
</dbReference>
<feature type="signal peptide" evidence="4">
    <location>
        <begin position="1"/>
        <end position="18"/>
    </location>
</feature>
<keyword evidence="4" id="KW-0732">Signal</keyword>